<sequence length="93" mass="10390">MDRETSPQELIANLRRLAVREPADVEQLDPLVTECVALKLHISASPSLANSTPEIVWHFLSDADIRFKDHRCAKAQLTGLLSVLAQWERQSAA</sequence>
<dbReference type="RefSeq" id="WP_343791725.1">
    <property type="nucleotide sequence ID" value="NZ_BAAAEU010000020.1"/>
</dbReference>
<dbReference type="Proteomes" id="UP001501523">
    <property type="component" value="Unassembled WGS sequence"/>
</dbReference>
<comment type="caution">
    <text evidence="1">The sequence shown here is derived from an EMBL/GenBank/DDBJ whole genome shotgun (WGS) entry which is preliminary data.</text>
</comment>
<proteinExistence type="predicted"/>
<accession>A0ABP3TWL0</accession>
<gene>
    <name evidence="1" type="ORF">GCM10009105_25600</name>
</gene>
<protein>
    <submittedName>
        <fullName evidence="1">Uncharacterized protein</fullName>
    </submittedName>
</protein>
<evidence type="ECO:0000313" key="1">
    <source>
        <dbReference type="EMBL" id="GAA0718156.1"/>
    </source>
</evidence>
<organism evidence="1 2">
    <name type="scientific">Dokdonella soli</name>
    <dbReference type="NCBI Taxonomy" id="529810"/>
    <lineage>
        <taxon>Bacteria</taxon>
        <taxon>Pseudomonadati</taxon>
        <taxon>Pseudomonadota</taxon>
        <taxon>Gammaproteobacteria</taxon>
        <taxon>Lysobacterales</taxon>
        <taxon>Rhodanobacteraceae</taxon>
        <taxon>Dokdonella</taxon>
    </lineage>
</organism>
<dbReference type="EMBL" id="BAAAEU010000020">
    <property type="protein sequence ID" value="GAA0718156.1"/>
    <property type="molecule type" value="Genomic_DNA"/>
</dbReference>
<reference evidence="2" key="1">
    <citation type="journal article" date="2019" name="Int. J. Syst. Evol. Microbiol.">
        <title>The Global Catalogue of Microorganisms (GCM) 10K type strain sequencing project: providing services to taxonomists for standard genome sequencing and annotation.</title>
        <authorList>
            <consortium name="The Broad Institute Genomics Platform"/>
            <consortium name="The Broad Institute Genome Sequencing Center for Infectious Disease"/>
            <person name="Wu L."/>
            <person name="Ma J."/>
        </authorList>
    </citation>
    <scope>NUCLEOTIDE SEQUENCE [LARGE SCALE GENOMIC DNA]</scope>
    <source>
        <strain evidence="2">JCM 15421</strain>
    </source>
</reference>
<name>A0ABP3TWL0_9GAMM</name>
<evidence type="ECO:0000313" key="2">
    <source>
        <dbReference type="Proteomes" id="UP001501523"/>
    </source>
</evidence>
<keyword evidence="2" id="KW-1185">Reference proteome</keyword>